<keyword evidence="3" id="KW-1185">Reference proteome</keyword>
<sequence>MKEYDELRIRLRRIGTQRYLAVANGAAAGAAVLDVGDEPARLREAHSRLVDVDLHRAPRRGADTAAELRAVGAETYALLFGGPLGRCLDAARAAQRSRGLRLRFDLPPELADLPVETLCAPSDQPGQTFAFDSNLSLVRSLPGNPVRSRLPFPEDGREAISTLIAVASPDGLPELGGDAEIAALADLLPPLLARQEVIRHATRDRIEAWLEAQQGPAAVHLIAHGERDARGGIASVLLETAGGAPDAVPGDLLGGMLVNAPKLRLVVLNLCHSAGSGPAEPFSGLAEALVGRGIPAVVGMRGLITDLAAREVGPRILDGMCANKSVDEAVVSARQRIAHHGDTAVEWGTPTLFLHEDCGHGWLFKAREMHDGDTGDVDFLRAGKTAVDLVEGDGELTRDAILRAARFRRWERDWEAVLRTVKVRNPTAALKLLRQEAELELAWPAVERLCAALAAEQGAAAADIPGLPADVAALLDAEAAADARLHALMEAAAAAEAAEDWDEAADRYRRVLAERGRGYRDAAARLRAAAEEAGLDERYARAAAYEADGRWADARAQFNRILTARPQGLRDTADRAAYAGGRIAEDAEDWDAAAADYERCAAYADAAARLELARGRRLAAAGDWDAAAERLAAAAAAGLDIGHWPGYAAARAAEAAGDWHRAAAAFAAADGFADSARRAVLAAAHLAYAASEWLTAAEHFDQVPDLADRPGDLAGRLLAAAEHDEAAGEWRRAAAAYRRLPDAAEQTAYCEARALELDGRWSEAADRHRATGHRDAALRARYADARSAERRGDWDTAGALHAALPAGFADAAARVKYAAGRAADARDDWDGTIAGFADLADGFEDGEVGRRRRHARAAAAAAEADWASVLPLLGDTPAEARDGAAGRLRHRARGELAEHDGDWTAAAAAFDAAGDEERGRYAVLRAHAAAGAWTDLLALAADLPDDHRDTAHWRRYARAQQAAQDARWADVLDACDGLPDGFGDSAALARRAAFHRAFDAAFDSGDWSAVADLAAGLGDEHRTAALDAYARGRTSEQDGDWAAAADAYRACPGLADADTRARYAEARHLEETGRWTAAAAAYEAAGLAEALARADRLRGLRRALPWAERLLTAGLVADPLAEHDPAHPYTALAAAGIGPDASADEIDAAPFTLMRLGGMSAESRLAWDRLRDPVQRLLTDTLHHWSRDRAALGRALSGLDLDGDPLAQLCERLPEEAPLFTLLSGRRDEAVGLLRRRAAARPGDRVDCHRLAAAEFWRASELERIGAWEAAEDSWRTSLACWATLAGDDAHWAAWAASRSERYGRAVTPADAWRLRAELGAHLSGVLTGRTERHARGGRAGLAGRGRELVSYLDTELEAARALREAGGLPLDGERPLACGPGYLAVAGLADALARFTAALDADESADETVARRLRWAFSPSARAFTEYERRRYDAAAQALPDLHRLPRADLPPDCEGPDAAGHPADCAHCADWAARAPAYGRLPHRRIRLHRDAIDLAVRIRLFGGQSLLAEGRVQDAMGEFRTAVAVAANGATQVKTREGVLRIILGRVRHLVDTDDRRHTRLDDAIALLEAAQGVAGPVGVAELDRELARRLVDRALYRWSADRTAPVAALLPDMRRALSLDPAADRAVESHARFLVIASDRTPADRPAARLELLTEALEHIDARVSAGGLNNRVRSSLVEVVDEIKDANFAGLSVAEISAIVDSYSEHDTARSLTARAESRTLAGDLTRAADDLVRAVLLEPGSGGAARALIGVLKAQLAEGRSEP</sequence>
<dbReference type="RefSeq" id="WP_125248961.1">
    <property type="nucleotide sequence ID" value="NZ_RSEB01000004.1"/>
</dbReference>
<gene>
    <name evidence="2" type="ORF">EIW28_17485</name>
</gene>
<evidence type="ECO:0000313" key="2">
    <source>
        <dbReference type="EMBL" id="RRR98654.1"/>
    </source>
</evidence>
<evidence type="ECO:0000259" key="1">
    <source>
        <dbReference type="Pfam" id="PF12770"/>
    </source>
</evidence>
<organism evidence="2 3">
    <name type="scientific">Glycomyces terrestris</name>
    <dbReference type="NCBI Taxonomy" id="2493553"/>
    <lineage>
        <taxon>Bacteria</taxon>
        <taxon>Bacillati</taxon>
        <taxon>Actinomycetota</taxon>
        <taxon>Actinomycetes</taxon>
        <taxon>Glycomycetales</taxon>
        <taxon>Glycomycetaceae</taxon>
        <taxon>Glycomyces</taxon>
    </lineage>
</organism>
<dbReference type="Pfam" id="PF12770">
    <property type="entry name" value="CHAT"/>
    <property type="match status" value="1"/>
</dbReference>
<comment type="caution">
    <text evidence="2">The sequence shown here is derived from an EMBL/GenBank/DDBJ whole genome shotgun (WGS) entry which is preliminary data.</text>
</comment>
<evidence type="ECO:0000313" key="3">
    <source>
        <dbReference type="Proteomes" id="UP000277256"/>
    </source>
</evidence>
<dbReference type="Proteomes" id="UP000277256">
    <property type="component" value="Unassembled WGS sequence"/>
</dbReference>
<proteinExistence type="predicted"/>
<dbReference type="InterPro" id="IPR024983">
    <property type="entry name" value="CHAT_dom"/>
</dbReference>
<accession>A0A426UWF3</accession>
<protein>
    <submittedName>
        <fullName evidence="2">CHAT domain-containing protein</fullName>
    </submittedName>
</protein>
<dbReference type="EMBL" id="RSEB01000004">
    <property type="protein sequence ID" value="RRR98654.1"/>
    <property type="molecule type" value="Genomic_DNA"/>
</dbReference>
<reference evidence="2 3" key="1">
    <citation type="submission" date="2018-12" db="EMBL/GenBank/DDBJ databases">
        <title>Glycomyces sp. YIM 121974 draft genome.</title>
        <authorList>
            <person name="Li Q."/>
        </authorList>
    </citation>
    <scope>NUCLEOTIDE SEQUENCE [LARGE SCALE GENOMIC DNA]</scope>
    <source>
        <strain evidence="2 3">YIM 121974</strain>
    </source>
</reference>
<dbReference type="OrthoDB" id="8253226at2"/>
<name>A0A426UWF3_9ACTN</name>
<feature type="domain" description="CHAT" evidence="1">
    <location>
        <begin position="83"/>
        <end position="340"/>
    </location>
</feature>